<accession>A0A0R1PEM9</accession>
<reference evidence="4 5" key="1">
    <citation type="journal article" date="2015" name="Genome Announc.">
        <title>Expanding the biotechnology potential of lactobacilli through comparative genomics of 213 strains and associated genera.</title>
        <authorList>
            <person name="Sun Z."/>
            <person name="Harris H.M."/>
            <person name="McCann A."/>
            <person name="Guo C."/>
            <person name="Argimon S."/>
            <person name="Zhang W."/>
            <person name="Yang X."/>
            <person name="Jeffery I.B."/>
            <person name="Cooney J.C."/>
            <person name="Kagawa T.F."/>
            <person name="Liu W."/>
            <person name="Song Y."/>
            <person name="Salvetti E."/>
            <person name="Wrobel A."/>
            <person name="Rasinkangas P."/>
            <person name="Parkhill J."/>
            <person name="Rea M.C."/>
            <person name="O'Sullivan O."/>
            <person name="Ritari J."/>
            <person name="Douillard F.P."/>
            <person name="Paul Ross R."/>
            <person name="Yang R."/>
            <person name="Briner A.E."/>
            <person name="Felis G.E."/>
            <person name="de Vos W.M."/>
            <person name="Barrangou R."/>
            <person name="Klaenhammer T.R."/>
            <person name="Caufield P.W."/>
            <person name="Cui Y."/>
            <person name="Zhang H."/>
            <person name="O'Toole P.W."/>
        </authorList>
    </citation>
    <scope>NUCLEOTIDE SEQUENCE [LARGE SCALE GENOMIC DNA]</scope>
    <source>
        <strain evidence="4 5">DSM 13145</strain>
    </source>
</reference>
<evidence type="ECO:0000256" key="2">
    <source>
        <dbReference type="ARBA" id="ARBA00023315"/>
    </source>
</evidence>
<dbReference type="OrthoDB" id="9800962at2"/>
<dbReference type="RefSeq" id="WP_057750793.1">
    <property type="nucleotide sequence ID" value="NZ_AZER01000016.1"/>
</dbReference>
<proteinExistence type="predicted"/>
<dbReference type="InterPro" id="IPR051635">
    <property type="entry name" value="SNAT-like"/>
</dbReference>
<organism evidence="4 5">
    <name type="scientific">Limosilactobacillus frumenti DSM 13145</name>
    <dbReference type="NCBI Taxonomy" id="1423746"/>
    <lineage>
        <taxon>Bacteria</taxon>
        <taxon>Bacillati</taxon>
        <taxon>Bacillota</taxon>
        <taxon>Bacilli</taxon>
        <taxon>Lactobacillales</taxon>
        <taxon>Lactobacillaceae</taxon>
        <taxon>Limosilactobacillus</taxon>
    </lineage>
</organism>
<keyword evidence="2" id="KW-0012">Acyltransferase</keyword>
<comment type="caution">
    <text evidence="4">The sequence shown here is derived from an EMBL/GenBank/DDBJ whole genome shotgun (WGS) entry which is preliminary data.</text>
</comment>
<dbReference type="Proteomes" id="UP000051445">
    <property type="component" value="Unassembled WGS sequence"/>
</dbReference>
<dbReference type="Gene3D" id="3.40.630.30">
    <property type="match status" value="1"/>
</dbReference>
<dbReference type="EMBL" id="AZER01000016">
    <property type="protein sequence ID" value="KRL27147.1"/>
    <property type="molecule type" value="Genomic_DNA"/>
</dbReference>
<dbReference type="PATRIC" id="fig|1423746.3.peg.908"/>
<dbReference type="PROSITE" id="PS51186">
    <property type="entry name" value="GNAT"/>
    <property type="match status" value="1"/>
</dbReference>
<dbReference type="InterPro" id="IPR000182">
    <property type="entry name" value="GNAT_dom"/>
</dbReference>
<dbReference type="SUPFAM" id="SSF55729">
    <property type="entry name" value="Acyl-CoA N-acyltransferases (Nat)"/>
    <property type="match status" value="1"/>
</dbReference>
<evidence type="ECO:0000313" key="4">
    <source>
        <dbReference type="EMBL" id="KRL27147.1"/>
    </source>
</evidence>
<dbReference type="GO" id="GO:0008080">
    <property type="term" value="F:N-acetyltransferase activity"/>
    <property type="evidence" value="ECO:0007669"/>
    <property type="project" value="UniProtKB-ARBA"/>
</dbReference>
<sequence length="162" mass="17552">MQVQIEHVQPSDLDAVVRIERLGFSPAEAGTPAAFKDRIAKISDTFLVAKTKGQVVGFIVGPAVNEPFVTDEMYTNTPINLPHGGHQLVLSIATDPAYRRNGIGSQLLAALEEVARAAGRATISLDSLAKNVPFYEHNGFRKVNVSASGHANETWYNLVKKL</sequence>
<gene>
    <name evidence="4" type="ORF">FD27_GL000897</name>
</gene>
<name>A0A0R1PEM9_9LACO</name>
<dbReference type="AlphaFoldDB" id="A0A0R1PEM9"/>
<keyword evidence="5" id="KW-1185">Reference proteome</keyword>
<feature type="domain" description="N-acetyltransferase" evidence="3">
    <location>
        <begin position="3"/>
        <end position="162"/>
    </location>
</feature>
<dbReference type="STRING" id="1423746.FD27_GL000897"/>
<evidence type="ECO:0000313" key="5">
    <source>
        <dbReference type="Proteomes" id="UP000051445"/>
    </source>
</evidence>
<evidence type="ECO:0000259" key="3">
    <source>
        <dbReference type="PROSITE" id="PS51186"/>
    </source>
</evidence>
<dbReference type="PANTHER" id="PTHR10908:SF0">
    <property type="entry name" value="SEROTONIN N-ACETYLTRANSFERASE"/>
    <property type="match status" value="1"/>
</dbReference>
<keyword evidence="1 4" id="KW-0808">Transferase</keyword>
<protein>
    <submittedName>
        <fullName evidence="4">GNAT family acetyltransferase</fullName>
    </submittedName>
</protein>
<dbReference type="Pfam" id="PF00583">
    <property type="entry name" value="Acetyltransf_1"/>
    <property type="match status" value="1"/>
</dbReference>
<dbReference type="InterPro" id="IPR016181">
    <property type="entry name" value="Acyl_CoA_acyltransferase"/>
</dbReference>
<dbReference type="CDD" id="cd04301">
    <property type="entry name" value="NAT_SF"/>
    <property type="match status" value="1"/>
</dbReference>
<dbReference type="PANTHER" id="PTHR10908">
    <property type="entry name" value="SEROTONIN N-ACETYLTRANSFERASE"/>
    <property type="match status" value="1"/>
</dbReference>
<evidence type="ECO:0000256" key="1">
    <source>
        <dbReference type="ARBA" id="ARBA00022679"/>
    </source>
</evidence>